<dbReference type="InterPro" id="IPR013103">
    <property type="entry name" value="RVT_2"/>
</dbReference>
<evidence type="ECO:0000256" key="2">
    <source>
        <dbReference type="ARBA" id="ARBA00022801"/>
    </source>
</evidence>
<dbReference type="InterPro" id="IPR012337">
    <property type="entry name" value="RNaseH-like_sf"/>
</dbReference>
<keyword evidence="2" id="KW-0378">Hydrolase</keyword>
<reference evidence="6" key="1">
    <citation type="journal article" date="2019" name="Sci. Rep.">
        <title>Draft genome of Tanacetum cinerariifolium, the natural source of mosquito coil.</title>
        <authorList>
            <person name="Yamashiro T."/>
            <person name="Shiraishi A."/>
            <person name="Satake H."/>
            <person name="Nakayama K."/>
        </authorList>
    </citation>
    <scope>NUCLEOTIDE SEQUENCE</scope>
</reference>
<dbReference type="Pfam" id="PF13976">
    <property type="entry name" value="gag_pre-integrs"/>
    <property type="match status" value="1"/>
</dbReference>
<dbReference type="SUPFAM" id="SSF53098">
    <property type="entry name" value="Ribonuclease H-like"/>
    <property type="match status" value="1"/>
</dbReference>
<keyword evidence="1" id="KW-0479">Metal-binding</keyword>
<dbReference type="GO" id="GO:0003676">
    <property type="term" value="F:nucleic acid binding"/>
    <property type="evidence" value="ECO:0007669"/>
    <property type="project" value="InterPro"/>
</dbReference>
<dbReference type="Gene3D" id="3.30.420.10">
    <property type="entry name" value="Ribonuclease H-like superfamily/Ribonuclease H"/>
    <property type="match status" value="1"/>
</dbReference>
<dbReference type="Pfam" id="PF07727">
    <property type="entry name" value="RVT_2"/>
    <property type="match status" value="1"/>
</dbReference>
<evidence type="ECO:0000259" key="4">
    <source>
        <dbReference type="Pfam" id="PF13976"/>
    </source>
</evidence>
<dbReference type="AlphaFoldDB" id="A0A6L2NUL8"/>
<dbReference type="GO" id="GO:0046872">
    <property type="term" value="F:metal ion binding"/>
    <property type="evidence" value="ECO:0007669"/>
    <property type="project" value="UniProtKB-KW"/>
</dbReference>
<accession>A0A6L2NUL8</accession>
<dbReference type="PANTHER" id="PTHR42648">
    <property type="entry name" value="TRANSPOSASE, PUTATIVE-RELATED"/>
    <property type="match status" value="1"/>
</dbReference>
<comment type="caution">
    <text evidence="6">The sequence shown here is derived from an EMBL/GenBank/DDBJ whole genome shotgun (WGS) entry which is preliminary data.</text>
</comment>
<evidence type="ECO:0000259" key="5">
    <source>
        <dbReference type="Pfam" id="PF25597"/>
    </source>
</evidence>
<dbReference type="Pfam" id="PF25597">
    <property type="entry name" value="SH3_retrovirus"/>
    <property type="match status" value="1"/>
</dbReference>
<dbReference type="PANTHER" id="PTHR42648:SF21">
    <property type="entry name" value="CYSTEINE-RICH RLK (RECEPTOR-LIKE PROTEIN KINASE) 8"/>
    <property type="match status" value="1"/>
</dbReference>
<feature type="domain" description="Reverse transcriptase Ty1/copia-type" evidence="3">
    <location>
        <begin position="318"/>
        <end position="392"/>
    </location>
</feature>
<protein>
    <recommendedName>
        <fullName evidence="7">Integrase catalytic domain-containing protein</fullName>
    </recommendedName>
</protein>
<dbReference type="InterPro" id="IPR039537">
    <property type="entry name" value="Retrotran_Ty1/copia-like"/>
</dbReference>
<dbReference type="GO" id="GO:0016787">
    <property type="term" value="F:hydrolase activity"/>
    <property type="evidence" value="ECO:0007669"/>
    <property type="project" value="UniProtKB-KW"/>
</dbReference>
<organism evidence="6">
    <name type="scientific">Tanacetum cinerariifolium</name>
    <name type="common">Dalmatian daisy</name>
    <name type="synonym">Chrysanthemum cinerariifolium</name>
    <dbReference type="NCBI Taxonomy" id="118510"/>
    <lineage>
        <taxon>Eukaryota</taxon>
        <taxon>Viridiplantae</taxon>
        <taxon>Streptophyta</taxon>
        <taxon>Embryophyta</taxon>
        <taxon>Tracheophyta</taxon>
        <taxon>Spermatophyta</taxon>
        <taxon>Magnoliopsida</taxon>
        <taxon>eudicotyledons</taxon>
        <taxon>Gunneridae</taxon>
        <taxon>Pentapetalae</taxon>
        <taxon>asterids</taxon>
        <taxon>campanulids</taxon>
        <taxon>Asterales</taxon>
        <taxon>Asteraceae</taxon>
        <taxon>Asteroideae</taxon>
        <taxon>Anthemideae</taxon>
        <taxon>Anthemidinae</taxon>
        <taxon>Tanacetum</taxon>
    </lineage>
</organism>
<evidence type="ECO:0000313" key="6">
    <source>
        <dbReference type="EMBL" id="GEU89863.1"/>
    </source>
</evidence>
<evidence type="ECO:0000256" key="1">
    <source>
        <dbReference type="ARBA" id="ARBA00022723"/>
    </source>
</evidence>
<gene>
    <name evidence="6" type="ORF">Tci_061841</name>
</gene>
<evidence type="ECO:0008006" key="7">
    <source>
        <dbReference type="Google" id="ProtNLM"/>
    </source>
</evidence>
<feature type="domain" description="Retroviral polymerase SH3-like" evidence="5">
    <location>
        <begin position="177"/>
        <end position="235"/>
    </location>
</feature>
<proteinExistence type="predicted"/>
<dbReference type="EMBL" id="BKCJ010010053">
    <property type="protein sequence ID" value="GEU89863.1"/>
    <property type="molecule type" value="Genomic_DNA"/>
</dbReference>
<name>A0A6L2NUL8_TANCI</name>
<feature type="domain" description="GAG-pre-integrase" evidence="4">
    <location>
        <begin position="7"/>
        <end position="54"/>
    </location>
</feature>
<dbReference type="InterPro" id="IPR025724">
    <property type="entry name" value="GAG-pre-integrase_dom"/>
</dbReference>
<sequence length="392" mass="45196">MAKALLTQAWLWHRRLSYLNFDTINLLSKKDIVIGLPKLKYVMDQLYFSCELGKAKRSTLKTKTVPSSKGRTKDETPEVLKDFLKMIQRNLQAQVITIRNDIGTKFVNKTLHAYFKEEGIEHQTSTPRTAEQNGSEVTTTTCYTQNRSLIIHRHEKTPYHNINGRKPSLKHLHIFGCMCYITKDGENLDKMKEKGGQCILVGYSTQSKGYRVYNKRTKLIVKSIHIKFDEIKELFETSVDNNISGLTPQRQKASDYDNSGPVRQLQKKSIHNCTKLITHDHKNEPSSSMLVPNVSPSVYTDTPSLQELDFLFSPLFEEYFTARNQIARLEAVRIFIAYAAHKSFTIYQVEVKATFINGPLKEEVYVAQLDGFVDPDHPEKVYHLRKALYRLK</sequence>
<evidence type="ECO:0000259" key="3">
    <source>
        <dbReference type="Pfam" id="PF07727"/>
    </source>
</evidence>
<dbReference type="InterPro" id="IPR057670">
    <property type="entry name" value="SH3_retrovirus"/>
</dbReference>
<dbReference type="InterPro" id="IPR036397">
    <property type="entry name" value="RNaseH_sf"/>
</dbReference>